<protein>
    <recommendedName>
        <fullName evidence="1">Phospholipase C/D domain-containing protein</fullName>
    </recommendedName>
</protein>
<dbReference type="Pfam" id="PF00882">
    <property type="entry name" value="Zn_dep_PLPC"/>
    <property type="match status" value="1"/>
</dbReference>
<dbReference type="EMBL" id="AMCI01008159">
    <property type="protein sequence ID" value="EJW91465.1"/>
    <property type="molecule type" value="Genomic_DNA"/>
</dbReference>
<comment type="caution">
    <text evidence="2">The sequence shown here is derived from an EMBL/GenBank/DDBJ whole genome shotgun (WGS) entry which is preliminary data.</text>
</comment>
<reference evidence="2" key="1">
    <citation type="journal article" date="2012" name="PLoS ONE">
        <title>Gene sets for utilization of primary and secondary nutrition supplies in the distal gut of endangered iberian lynx.</title>
        <authorList>
            <person name="Alcaide M."/>
            <person name="Messina E."/>
            <person name="Richter M."/>
            <person name="Bargiela R."/>
            <person name="Peplies J."/>
            <person name="Huws S.A."/>
            <person name="Newbold C.J."/>
            <person name="Golyshin P.N."/>
            <person name="Simon M.A."/>
            <person name="Lopez G."/>
            <person name="Yakimov M.M."/>
            <person name="Ferrer M."/>
        </authorList>
    </citation>
    <scope>NUCLEOTIDE SEQUENCE</scope>
</reference>
<proteinExistence type="predicted"/>
<accession>J9BV58</accession>
<dbReference type="Gene3D" id="1.10.575.10">
    <property type="entry name" value="P1 Nuclease"/>
    <property type="match status" value="1"/>
</dbReference>
<evidence type="ECO:0000259" key="1">
    <source>
        <dbReference type="Pfam" id="PF00882"/>
    </source>
</evidence>
<dbReference type="GO" id="GO:0016788">
    <property type="term" value="F:hydrolase activity, acting on ester bonds"/>
    <property type="evidence" value="ECO:0007669"/>
    <property type="project" value="InterPro"/>
</dbReference>
<name>J9BV58_9ZZZZ</name>
<dbReference type="AlphaFoldDB" id="J9BV58"/>
<feature type="non-terminal residue" evidence="2">
    <location>
        <position position="1"/>
    </location>
</feature>
<dbReference type="InterPro" id="IPR029002">
    <property type="entry name" value="PLPC/GPLD1"/>
</dbReference>
<dbReference type="InterPro" id="IPR008947">
    <property type="entry name" value="PLipase_C/P1_nuclease_dom_sf"/>
</dbReference>
<organism evidence="2">
    <name type="scientific">gut metagenome</name>
    <dbReference type="NCBI Taxonomy" id="749906"/>
    <lineage>
        <taxon>unclassified sequences</taxon>
        <taxon>metagenomes</taxon>
        <taxon>organismal metagenomes</taxon>
    </lineage>
</organism>
<gene>
    <name evidence="2" type="ORF">EVA_20428</name>
</gene>
<sequence>YLFGSFEPDCNPFSYLKGSVRATRFGGHNYSNSQRFIERKIRKLQNRKKWNIWHYYTLGKMTHYLADAFTFPHNTHYTDTMLAHHQYETDLRTYLAEYLENRSLRRKAFRADVADDLKELHDFYMQSVADQGMDVQYILEAVALLMAGCRPKWN</sequence>
<feature type="non-terminal residue" evidence="2">
    <location>
        <position position="154"/>
    </location>
</feature>
<evidence type="ECO:0000313" key="2">
    <source>
        <dbReference type="EMBL" id="EJW91465.1"/>
    </source>
</evidence>
<feature type="domain" description="Phospholipase C/D" evidence="1">
    <location>
        <begin position="2"/>
        <end position="124"/>
    </location>
</feature>